<comment type="caution">
    <text evidence="1">The sequence shown here is derived from an EMBL/GenBank/DDBJ whole genome shotgun (WGS) entry which is preliminary data.</text>
</comment>
<sequence>MLYYFNPLLEDGIFYSCDSLRYSFEFPDVDTVESFLSFLSHLPGCTHYHSLKDFDYRYLFVFGIKGLSFSIGLCMNGVKKETVLQGFLDFNPNKILGEIAYDDGFMRTSVSPFDQEEVEYRDLQSQIGDVLRMVMRELFPAVEAIKIKRWDLAVDVPYGRDCVQLIKDNRKYSQFYKSAQDFTEYLGCMSAPGRVKVYNKQIEAGLDYPLTRIEVTLDSLDYIDCCRCWPNVYTRKVIDLAESKVMVQLLAEQPVDRMDYYLRQMSAPTKRRYKTLLLDRPFEIEGPIFNKLRSQLLRYQEGNFYE</sequence>
<accession>A0A0E2H2M0</accession>
<gene>
    <name evidence="1" type="ORF">HMPREF1090_05609</name>
</gene>
<reference evidence="1 2" key="1">
    <citation type="submission" date="2013-01" db="EMBL/GenBank/DDBJ databases">
        <title>The Genome Sequence of Clostridium clostridioforme 90A8.</title>
        <authorList>
            <consortium name="The Broad Institute Genome Sequencing Platform"/>
            <person name="Earl A."/>
            <person name="Ward D."/>
            <person name="Feldgarden M."/>
            <person name="Gevers D."/>
            <person name="Courvalin P."/>
            <person name="Lambert T."/>
            <person name="Walker B."/>
            <person name="Young S.K."/>
            <person name="Zeng Q."/>
            <person name="Gargeya S."/>
            <person name="Fitzgerald M."/>
            <person name="Haas B."/>
            <person name="Abouelleil A."/>
            <person name="Alvarado L."/>
            <person name="Arachchi H.M."/>
            <person name="Berlin A.M."/>
            <person name="Chapman S.B."/>
            <person name="Dewar J."/>
            <person name="Goldberg J."/>
            <person name="Griggs A."/>
            <person name="Gujja S."/>
            <person name="Hansen M."/>
            <person name="Howarth C."/>
            <person name="Imamovic A."/>
            <person name="Larimer J."/>
            <person name="McCowan C."/>
            <person name="Murphy C."/>
            <person name="Neiman D."/>
            <person name="Pearson M."/>
            <person name="Priest M."/>
            <person name="Roberts A."/>
            <person name="Saif S."/>
            <person name="Shea T."/>
            <person name="Sisk P."/>
            <person name="Sykes S."/>
            <person name="Wortman J."/>
            <person name="Nusbaum C."/>
            <person name="Birren B."/>
        </authorList>
    </citation>
    <scope>NUCLEOTIDE SEQUENCE [LARGE SCALE GENOMIC DNA]</scope>
    <source>
        <strain evidence="1 2">90A8</strain>
    </source>
</reference>
<name>A0A0E2H2M0_9FIRM</name>
<dbReference type="PATRIC" id="fig|999408.3.peg.6013"/>
<evidence type="ECO:0000313" key="1">
    <source>
        <dbReference type="EMBL" id="ENZ05831.1"/>
    </source>
</evidence>
<dbReference type="Proteomes" id="UP000013085">
    <property type="component" value="Unassembled WGS sequence"/>
</dbReference>
<organism evidence="1 2">
    <name type="scientific">[Clostridium] clostridioforme 90A8</name>
    <dbReference type="NCBI Taxonomy" id="999408"/>
    <lineage>
        <taxon>Bacteria</taxon>
        <taxon>Bacillati</taxon>
        <taxon>Bacillota</taxon>
        <taxon>Clostridia</taxon>
        <taxon>Lachnospirales</taxon>
        <taxon>Lachnospiraceae</taxon>
        <taxon>Enterocloster</taxon>
    </lineage>
</organism>
<dbReference type="HOGENOM" id="CLU_079004_0_0_9"/>
<proteinExistence type="predicted"/>
<evidence type="ECO:0000313" key="2">
    <source>
        <dbReference type="Proteomes" id="UP000013085"/>
    </source>
</evidence>
<protein>
    <submittedName>
        <fullName evidence="1">Uncharacterized protein</fullName>
    </submittedName>
</protein>
<dbReference type="RefSeq" id="WP_002595040.1">
    <property type="nucleotide sequence ID" value="NZ_KB851000.1"/>
</dbReference>
<dbReference type="EMBL" id="AGYR01000078">
    <property type="protein sequence ID" value="ENZ05831.1"/>
    <property type="molecule type" value="Genomic_DNA"/>
</dbReference>
<dbReference type="AlphaFoldDB" id="A0A0E2H2M0"/>